<protein>
    <recommendedName>
        <fullName evidence="2">DUF2147 domain-containing protein</fullName>
    </recommendedName>
</protein>
<reference evidence="4" key="1">
    <citation type="journal article" date="2017" name="Proc. Natl. Acad. Sci. U.S.A.">
        <title>Simulation of Deepwater Horizon oil plume reveals substrate specialization within a complex community of hydrocarbon degraders.</title>
        <authorList>
            <person name="Hu P."/>
            <person name="Dubinsky E.A."/>
            <person name="Probst A.J."/>
            <person name="Wang J."/>
            <person name="Sieber C.M.K."/>
            <person name="Tom L.M."/>
            <person name="Gardinali P."/>
            <person name="Banfield J.F."/>
            <person name="Atlas R.M."/>
            <person name="Andersen G.L."/>
        </authorList>
    </citation>
    <scope>NUCLEOTIDE SEQUENCE [LARGE SCALE GENOMIC DNA]</scope>
</reference>
<accession>A0A1Y5HZ92</accession>
<feature type="domain" description="DUF2147" evidence="2">
    <location>
        <begin position="27"/>
        <end position="147"/>
    </location>
</feature>
<feature type="signal peptide" evidence="1">
    <location>
        <begin position="1"/>
        <end position="21"/>
    </location>
</feature>
<feature type="chain" id="PRO_5012757281" description="DUF2147 domain-containing protein" evidence="1">
    <location>
        <begin position="22"/>
        <end position="153"/>
    </location>
</feature>
<organism evidence="3 4">
    <name type="scientific">Oleispira antarctica</name>
    <dbReference type="NCBI Taxonomy" id="188908"/>
    <lineage>
        <taxon>Bacteria</taxon>
        <taxon>Pseudomonadati</taxon>
        <taxon>Pseudomonadota</taxon>
        <taxon>Gammaproteobacteria</taxon>
        <taxon>Oceanospirillales</taxon>
        <taxon>Oceanospirillaceae</taxon>
        <taxon>Oleispira</taxon>
    </lineage>
</organism>
<dbReference type="Pfam" id="PF09917">
    <property type="entry name" value="DUF2147"/>
    <property type="match status" value="1"/>
</dbReference>
<evidence type="ECO:0000313" key="3">
    <source>
        <dbReference type="EMBL" id="OUS41123.1"/>
    </source>
</evidence>
<dbReference type="AlphaFoldDB" id="A0A1Y5HZ92"/>
<comment type="caution">
    <text evidence="3">The sequence shown here is derived from an EMBL/GenBank/DDBJ whole genome shotgun (WGS) entry which is preliminary data.</text>
</comment>
<dbReference type="Gene3D" id="2.40.128.520">
    <property type="match status" value="1"/>
</dbReference>
<proteinExistence type="predicted"/>
<sequence length="153" mass="16913">MRILQSICTASLLLLASASWAQDPVLGQWHTIDDETNEVKSLVTLSVAEDGTIVGVITKILKEKEEGEDGLCHKCEGKMKDQPIEGMKFMWGFKKIAEGQWEEGKLLDPESGDVYSGNINITDDPAKLDIRGYVGISLFGRSQTWEKVEAAKI</sequence>
<evidence type="ECO:0000313" key="4">
    <source>
        <dbReference type="Proteomes" id="UP000227088"/>
    </source>
</evidence>
<keyword evidence="1" id="KW-0732">Signal</keyword>
<gene>
    <name evidence="3" type="ORF">A9R00_02530</name>
</gene>
<dbReference type="Proteomes" id="UP000227088">
    <property type="component" value="Unassembled WGS sequence"/>
</dbReference>
<name>A0A1Y5HZ92_OLEAN</name>
<evidence type="ECO:0000259" key="2">
    <source>
        <dbReference type="Pfam" id="PF09917"/>
    </source>
</evidence>
<evidence type="ECO:0000256" key="1">
    <source>
        <dbReference type="SAM" id="SignalP"/>
    </source>
</evidence>
<dbReference type="PANTHER" id="PTHR36919">
    <property type="entry name" value="BLR1215 PROTEIN"/>
    <property type="match status" value="1"/>
</dbReference>
<dbReference type="PANTHER" id="PTHR36919:SF3">
    <property type="entry name" value="BLL5882 PROTEIN"/>
    <property type="match status" value="1"/>
</dbReference>
<dbReference type="EMBL" id="MABE01000145">
    <property type="protein sequence ID" value="OUS41123.1"/>
    <property type="molecule type" value="Genomic_DNA"/>
</dbReference>
<dbReference type="InterPro" id="IPR019223">
    <property type="entry name" value="DUF2147"/>
</dbReference>